<proteinExistence type="predicted"/>
<protein>
    <submittedName>
        <fullName evidence="2">Class F sortase</fullName>
    </submittedName>
</protein>
<dbReference type="InterPro" id="IPR023365">
    <property type="entry name" value="Sortase_dom-sf"/>
</dbReference>
<keyword evidence="3" id="KW-1185">Reference proteome</keyword>
<dbReference type="Pfam" id="PF04203">
    <property type="entry name" value="Sortase"/>
    <property type="match status" value="1"/>
</dbReference>
<evidence type="ECO:0000313" key="2">
    <source>
        <dbReference type="EMBL" id="MBO0514945.1"/>
    </source>
</evidence>
<evidence type="ECO:0000313" key="3">
    <source>
        <dbReference type="Proteomes" id="UP000664167"/>
    </source>
</evidence>
<dbReference type="InterPro" id="IPR042001">
    <property type="entry name" value="Sortase_F"/>
</dbReference>
<dbReference type="CDD" id="cd05829">
    <property type="entry name" value="Sortase_F"/>
    <property type="match status" value="1"/>
</dbReference>
<dbReference type="Gene3D" id="2.40.260.10">
    <property type="entry name" value="Sortase"/>
    <property type="match status" value="1"/>
</dbReference>
<dbReference type="RefSeq" id="WP_206965162.1">
    <property type="nucleotide sequence ID" value="NZ_BAAAJJ010000003.1"/>
</dbReference>
<sequence length="251" mass="26581">MPAAQHSLGVLRRRRAGLALILAGLATGGFLIVDSSADTGNTPPRPSAADAFTGPIRPAAPAPTVHPLPYSPPTRITIPAIGVDAPLTGLTTDDDHTLQPPPPDDKNLAGWYQEGTAPGSTGTAVIAGHLDTHTGPAVFYRIGQLHKKGTINILRKDGRTMTFTIDAVEQYEKSDFPSKKVYGRANRPELRLITCAGAYSKASSYSANIVVYAHLAKATPPPARVTLTQNRIAQRSRTTLHNSTSIQPIGT</sequence>
<dbReference type="EMBL" id="JAFLRJ010000246">
    <property type="protein sequence ID" value="MBO0514945.1"/>
    <property type="molecule type" value="Genomic_DNA"/>
</dbReference>
<comment type="caution">
    <text evidence="2">The sequence shown here is derived from an EMBL/GenBank/DDBJ whole genome shotgun (WGS) entry which is preliminary data.</text>
</comment>
<organism evidence="2 3">
    <name type="scientific">Streptomyces beijiangensis</name>
    <dbReference type="NCBI Taxonomy" id="163361"/>
    <lineage>
        <taxon>Bacteria</taxon>
        <taxon>Bacillati</taxon>
        <taxon>Actinomycetota</taxon>
        <taxon>Actinomycetes</taxon>
        <taxon>Kitasatosporales</taxon>
        <taxon>Streptomycetaceae</taxon>
        <taxon>Streptomyces</taxon>
    </lineage>
</organism>
<reference evidence="2" key="1">
    <citation type="submission" date="2021-03" db="EMBL/GenBank/DDBJ databases">
        <title>Streptomyces poriferae sp. nov., a novel marine sponge-derived Actinobacteria species with anti-MRSA activity.</title>
        <authorList>
            <person name="Sandoval-Powers M."/>
            <person name="Kralova S."/>
            <person name="Nguyen G.-S."/>
            <person name="Fawwal D."/>
            <person name="Degnes K."/>
            <person name="Klinkenberg G."/>
            <person name="Sletta H."/>
            <person name="Wentzel A."/>
            <person name="Liles M.R."/>
        </authorList>
    </citation>
    <scope>NUCLEOTIDE SEQUENCE</scope>
    <source>
        <strain evidence="2">DSM 41794</strain>
    </source>
</reference>
<dbReference type="Proteomes" id="UP000664167">
    <property type="component" value="Unassembled WGS sequence"/>
</dbReference>
<keyword evidence="1" id="KW-0378">Hydrolase</keyword>
<evidence type="ECO:0000256" key="1">
    <source>
        <dbReference type="ARBA" id="ARBA00022801"/>
    </source>
</evidence>
<accession>A0A939F9L6</accession>
<dbReference type="AlphaFoldDB" id="A0A939F9L6"/>
<dbReference type="NCBIfam" id="NF033748">
    <property type="entry name" value="class_F_sortase"/>
    <property type="match status" value="1"/>
</dbReference>
<name>A0A939F9L6_9ACTN</name>
<dbReference type="GO" id="GO:0016787">
    <property type="term" value="F:hydrolase activity"/>
    <property type="evidence" value="ECO:0007669"/>
    <property type="project" value="UniProtKB-KW"/>
</dbReference>
<dbReference type="SUPFAM" id="SSF63817">
    <property type="entry name" value="Sortase"/>
    <property type="match status" value="1"/>
</dbReference>
<dbReference type="InterPro" id="IPR005754">
    <property type="entry name" value="Sortase"/>
</dbReference>
<gene>
    <name evidence="2" type="ORF">J0695_24560</name>
</gene>